<evidence type="ECO:0000313" key="1">
    <source>
        <dbReference type="EMBL" id="MBC5673643.1"/>
    </source>
</evidence>
<organism evidence="1 2">
    <name type="scientific">Blautia celeris</name>
    <dbReference type="NCBI Taxonomy" id="2763026"/>
    <lineage>
        <taxon>Bacteria</taxon>
        <taxon>Bacillati</taxon>
        <taxon>Bacillota</taxon>
        <taxon>Clostridia</taxon>
        <taxon>Lachnospirales</taxon>
        <taxon>Lachnospiraceae</taxon>
        <taxon>Blautia</taxon>
    </lineage>
</organism>
<evidence type="ECO:0000313" key="2">
    <source>
        <dbReference type="Proteomes" id="UP000654573"/>
    </source>
</evidence>
<dbReference type="RefSeq" id="WP_103732900.1">
    <property type="nucleotide sequence ID" value="NZ_JACOOU010000007.1"/>
</dbReference>
<dbReference type="EMBL" id="JACOOU010000007">
    <property type="protein sequence ID" value="MBC5673643.1"/>
    <property type="molecule type" value="Genomic_DNA"/>
</dbReference>
<protein>
    <recommendedName>
        <fullName evidence="3">DinB family protein</fullName>
    </recommendedName>
</protein>
<proteinExistence type="predicted"/>
<dbReference type="SUPFAM" id="SSF109854">
    <property type="entry name" value="DinB/YfiT-like putative metalloenzymes"/>
    <property type="match status" value="1"/>
</dbReference>
<dbReference type="Proteomes" id="UP000654573">
    <property type="component" value="Unassembled WGS sequence"/>
</dbReference>
<reference evidence="1 2" key="1">
    <citation type="submission" date="2020-08" db="EMBL/GenBank/DDBJ databases">
        <title>Genome public.</title>
        <authorList>
            <person name="Liu C."/>
            <person name="Sun Q."/>
        </authorList>
    </citation>
    <scope>NUCLEOTIDE SEQUENCE [LARGE SCALE GENOMIC DNA]</scope>
    <source>
        <strain evidence="1 2">NSJ-34</strain>
    </source>
</reference>
<gene>
    <name evidence="1" type="ORF">H8S76_15450</name>
</gene>
<dbReference type="InterPro" id="IPR034660">
    <property type="entry name" value="DinB/YfiT-like"/>
</dbReference>
<accession>A0ABR7FEN4</accession>
<name>A0ABR7FEN4_9FIRM</name>
<keyword evidence="2" id="KW-1185">Reference proteome</keyword>
<evidence type="ECO:0008006" key="3">
    <source>
        <dbReference type="Google" id="ProtNLM"/>
    </source>
</evidence>
<comment type="caution">
    <text evidence="1">The sequence shown here is derived from an EMBL/GenBank/DDBJ whole genome shotgun (WGS) entry which is preliminary data.</text>
</comment>
<sequence length="173" mass="20580">MVQEKYSDIIKEQTNRALWEVENVVTCIPDAMWEKEYCGMPLWKHVYHMLHSLDLWFINPDDPGYANPWFHEKDLNNLDVVTNKLLSRETLEAYFLEIEKKIKNYTENLEDDMLLLKPEGCKYKRFTLILAQHRHLHTHMGMIMGVITAETGLWPRVLGLEGKFPDGEYEKYF</sequence>